<evidence type="ECO:0000256" key="2">
    <source>
        <dbReference type="SAM" id="MobiDB-lite"/>
    </source>
</evidence>
<evidence type="ECO:0000313" key="4">
    <source>
        <dbReference type="EnsemblPlants" id="EMT16399"/>
    </source>
</evidence>
<dbReference type="AlphaFoldDB" id="R7WCT5"/>
<name>R7WCT5_AEGTA</name>
<feature type="region of interest" description="Disordered" evidence="2">
    <location>
        <begin position="1"/>
        <end position="90"/>
    </location>
</feature>
<accession>R7WCT5</accession>
<dbReference type="SUPFAM" id="SSF52540">
    <property type="entry name" value="P-loop containing nucleoside triphosphate hydrolases"/>
    <property type="match status" value="1"/>
</dbReference>
<dbReference type="InterPro" id="IPR004265">
    <property type="entry name" value="Dirigent"/>
</dbReference>
<dbReference type="GO" id="GO:0008017">
    <property type="term" value="F:microtubule binding"/>
    <property type="evidence" value="ECO:0007669"/>
    <property type="project" value="InterPro"/>
</dbReference>
<dbReference type="InterPro" id="IPR027417">
    <property type="entry name" value="P-loop_NTPase"/>
</dbReference>
<dbReference type="PANTHER" id="PTHR46442">
    <property type="entry name" value="DIRIGENT PROTEIN"/>
    <property type="match status" value="1"/>
</dbReference>
<sequence length="457" mass="49272">MEEILQFTASIGGAVRVSGAGHPRLRSTGAQGPGGSGAGGCIEEDPSQGPLQGSCQDKQQPTKPSTQQQPTKPFSTQPQPAKASSTQLQTRGHQGLIIHISSSDQDGKERVVAKINFLSLTDYVDPKQKTGWSSRNNSMYTLMNVVQALNSNQSFMPYTQSKVTRILQDSLCKTSGAVVIACLEEVYCQDAVFTLSLAARLSQVTTQVANEQCRRSASVTSFKRVDVNLLTRGSAALFVCHLSGHLTRASGQAESRNRILAGNFFQAGDHHNPAHLAQKVAALPWDEDEGVGAAAATGVNERTAQAPVPEARGRRSRAAATRNNEFPMAGVVAIVAAEGEFTLINREEPAARAQGFYFYDKQELLTSWFGFSIVFNSTANKGTLNLVGADFMGDATRDFSVVGGTGDFFVALGIATIRTDAIEGLYYFRLQMDIKLYECYVGTTCMPCVCERKLVCE</sequence>
<evidence type="ECO:0000259" key="3">
    <source>
        <dbReference type="Pfam" id="PF00225"/>
    </source>
</evidence>
<dbReference type="Pfam" id="PF03018">
    <property type="entry name" value="Dirigent"/>
    <property type="match status" value="1"/>
</dbReference>
<dbReference type="InterPro" id="IPR001752">
    <property type="entry name" value="Kinesin_motor_dom"/>
</dbReference>
<proteinExistence type="inferred from homology"/>
<feature type="compositionally biased region" description="Low complexity" evidence="2">
    <location>
        <begin position="58"/>
        <end position="80"/>
    </location>
</feature>
<feature type="compositionally biased region" description="Gly residues" evidence="2">
    <location>
        <begin position="31"/>
        <end position="40"/>
    </location>
</feature>
<comment type="similarity">
    <text evidence="1">Belongs to the plant dirigent protein family.</text>
</comment>
<comment type="function">
    <text evidence="1">Dirigent proteins impart stereoselectivity on the phenoxy radical-coupling reaction, yielding optically active lignans from two molecules of coniferyl alcohol in the biosynthesis of lignans, flavonolignans, and alkaloids and thus plays a central role in plant secondary metabolism.</text>
</comment>
<evidence type="ECO:0000256" key="1">
    <source>
        <dbReference type="RuleBase" id="RU363099"/>
    </source>
</evidence>
<dbReference type="GO" id="GO:0005524">
    <property type="term" value="F:ATP binding"/>
    <property type="evidence" value="ECO:0007669"/>
    <property type="project" value="InterPro"/>
</dbReference>
<dbReference type="PANTHER" id="PTHR46442:SF10">
    <property type="entry name" value="DIRIGENT PROTEIN"/>
    <property type="match status" value="1"/>
</dbReference>
<reference evidence="4" key="1">
    <citation type="submission" date="2015-06" db="UniProtKB">
        <authorList>
            <consortium name="EnsemblPlants"/>
        </authorList>
    </citation>
    <scope>IDENTIFICATION</scope>
</reference>
<dbReference type="GO" id="GO:0007018">
    <property type="term" value="P:microtubule-based movement"/>
    <property type="evidence" value="ECO:0007669"/>
    <property type="project" value="InterPro"/>
</dbReference>
<comment type="subcellular location">
    <subcellularLocation>
        <location evidence="1">Secreted</location>
        <location evidence="1">Extracellular space</location>
        <location evidence="1">Apoplast</location>
    </subcellularLocation>
</comment>
<dbReference type="GO" id="GO:0048046">
    <property type="term" value="C:apoplast"/>
    <property type="evidence" value="ECO:0007669"/>
    <property type="project" value="UniProtKB-SubCell"/>
</dbReference>
<dbReference type="Pfam" id="PF00225">
    <property type="entry name" value="Kinesin"/>
    <property type="match status" value="1"/>
</dbReference>
<dbReference type="InterPro" id="IPR036961">
    <property type="entry name" value="Kinesin_motor_dom_sf"/>
</dbReference>
<keyword evidence="1" id="KW-0052">Apoplast</keyword>
<dbReference type="GO" id="GO:0003777">
    <property type="term" value="F:microtubule motor activity"/>
    <property type="evidence" value="ECO:0007669"/>
    <property type="project" value="InterPro"/>
</dbReference>
<dbReference type="ExpressionAtlas" id="R7WCT5">
    <property type="expression patterns" value="baseline"/>
</dbReference>
<comment type="subunit">
    <text evidence="1">Homodimer.</text>
</comment>
<feature type="domain" description="Kinesin motor" evidence="3">
    <location>
        <begin position="87"/>
        <end position="203"/>
    </location>
</feature>
<dbReference type="EnsemblPlants" id="EMT16399">
    <property type="protein sequence ID" value="EMT16399"/>
    <property type="gene ID" value="F775_00294"/>
</dbReference>
<dbReference type="Gene3D" id="3.40.850.10">
    <property type="entry name" value="Kinesin motor domain"/>
    <property type="match status" value="1"/>
</dbReference>
<keyword evidence="1" id="KW-0964">Secreted</keyword>
<organism evidence="4">
    <name type="scientific">Aegilops tauschii</name>
    <name type="common">Tausch's goatgrass</name>
    <name type="synonym">Aegilops squarrosa</name>
    <dbReference type="NCBI Taxonomy" id="37682"/>
    <lineage>
        <taxon>Eukaryota</taxon>
        <taxon>Viridiplantae</taxon>
        <taxon>Streptophyta</taxon>
        <taxon>Embryophyta</taxon>
        <taxon>Tracheophyta</taxon>
        <taxon>Spermatophyta</taxon>
        <taxon>Magnoliopsida</taxon>
        <taxon>Liliopsida</taxon>
        <taxon>Poales</taxon>
        <taxon>Poaceae</taxon>
        <taxon>BOP clade</taxon>
        <taxon>Pooideae</taxon>
        <taxon>Triticodae</taxon>
        <taxon>Triticeae</taxon>
        <taxon>Triticinae</taxon>
        <taxon>Aegilops</taxon>
    </lineage>
</organism>
<protein>
    <recommendedName>
        <fullName evidence="1">Dirigent protein</fullName>
    </recommendedName>
</protein>